<dbReference type="InterPro" id="IPR036085">
    <property type="entry name" value="PAZ_dom_sf"/>
</dbReference>
<proteinExistence type="predicted"/>
<dbReference type="SUPFAM" id="SSF101690">
    <property type="entry name" value="PAZ domain"/>
    <property type="match status" value="1"/>
</dbReference>
<feature type="region of interest" description="Disordered" evidence="1">
    <location>
        <begin position="846"/>
        <end position="873"/>
    </location>
</feature>
<dbReference type="Proteomes" id="UP000005237">
    <property type="component" value="Unassembled WGS sequence"/>
</dbReference>
<dbReference type="SMART" id="SM00950">
    <property type="entry name" value="Piwi"/>
    <property type="match status" value="1"/>
</dbReference>
<feature type="compositionally biased region" description="Basic and acidic residues" evidence="1">
    <location>
        <begin position="846"/>
        <end position="866"/>
    </location>
</feature>
<protein>
    <submittedName>
        <fullName evidence="3">Piwi domain-containing protein</fullName>
    </submittedName>
</protein>
<dbReference type="AlphaFoldDB" id="A0A8R1HLI5"/>
<dbReference type="Gene3D" id="3.40.50.2300">
    <property type="match status" value="1"/>
</dbReference>
<feature type="domain" description="Piwi" evidence="2">
    <location>
        <begin position="609"/>
        <end position="961"/>
    </location>
</feature>
<sequence length="995" mass="115835">MKSQQEWYQPKIDPNMRWFPRPGEKCSGDFYVEKVKLLVNWFKFSSKISDRSYYEYGVEMKMEKKFKLKNGQWKMKSTLIPIPDRPHLFWQHIRHEKRENERNGRPFREEEYVFDNRETAYSVNRHDTKITSRMVSSTNQNVTHVLELVPRREFQLYFSREDPMRDEEANRSYKFLKDVMTQKVRYSPEHNNQIAIEFTKNFVYDSNVIHAVPESFYDPDRFDYSLEIAPRIETWFGLYIAVKETSEGNPMLNMAIVDKLFVNAPSMSLLDYLLLVLDPETRNDEVRNQRKTELRRHKLTIDGSKRGQLNRYLCNIKMKCTEVWDESKMKMCERHLSYIELSNVDANQHEIKVQVGRGRDATTRKVPLSRIYEDNNKPIEFPYLPLVVVRSGSSQFSVPMEHLNVHEKPQRYKSWIDYAMKDRFIQRATRKPHVYKEKTFEMLESLGLSSEELNFVASFGFSPELKMLPCPGKVLKEPMLVNKENKKIEMTPVIRGFREKQLNVVSEKEMCCALFVLRSADDRGPCLTEKQATDFYGEIIDGCDFRGLNIGKSDKKAERSLLRGEEGGVTKFGFYGNCTLHGSVCTFQDAAQHAKRLFDNLPDKNRKSLLFIIITERESKQYGFIKFICDNDLGVPSQHVAKDTVVRVLRDLDRSHRIAYQIALKINAKLNGVNQELDWSEGSEVSPEEKERRKSMPLKMFVGIDVTHPTSNSGIDYSIASIVASINPGGTRYRTVVATQEECKPGQRPVAHGRERTDILEGKFTKLVQSFAENNQNRMPDHIVVYRDGVSDSEMLRVSHDELRSLKMEVSRCLRERGTPDSPHPKYTFIVVQKRHNTRIFRQIDEKRPSDPEASARWDTDMKESENTGIVNPNSGTTVDRVIVSKYKFDFFLSSHHGALGTSRPVHYIVMYDDFGLTKDQTYKMSYELAFLSARCRKPISIPAPVHYAHLSCEKAKEVYRAYKEHLIGQHPVANRQTIERILQPNPDYPGMPFV</sequence>
<reference evidence="3" key="2">
    <citation type="submission" date="2022-06" db="UniProtKB">
        <authorList>
            <consortium name="EnsemblMetazoa"/>
        </authorList>
    </citation>
    <scope>IDENTIFICATION</scope>
    <source>
        <strain evidence="3">DF5081</strain>
    </source>
</reference>
<evidence type="ECO:0000313" key="4">
    <source>
        <dbReference type="Proteomes" id="UP000005237"/>
    </source>
</evidence>
<dbReference type="GO" id="GO:0003676">
    <property type="term" value="F:nucleic acid binding"/>
    <property type="evidence" value="ECO:0007669"/>
    <property type="project" value="InterPro"/>
</dbReference>
<dbReference type="InterPro" id="IPR036397">
    <property type="entry name" value="RNaseH_sf"/>
</dbReference>
<dbReference type="PROSITE" id="PS50822">
    <property type="entry name" value="PIWI"/>
    <property type="match status" value="1"/>
</dbReference>
<dbReference type="Gene3D" id="3.30.420.10">
    <property type="entry name" value="Ribonuclease H-like superfamily/Ribonuclease H"/>
    <property type="match status" value="1"/>
</dbReference>
<dbReference type="SUPFAM" id="SSF53098">
    <property type="entry name" value="Ribonuclease H-like"/>
    <property type="match status" value="1"/>
</dbReference>
<dbReference type="InterPro" id="IPR003165">
    <property type="entry name" value="Piwi"/>
</dbReference>
<accession>A0A8R1HLI5</accession>
<evidence type="ECO:0000256" key="1">
    <source>
        <dbReference type="SAM" id="MobiDB-lite"/>
    </source>
</evidence>
<name>A0A8R1HLI5_CAEJA</name>
<dbReference type="PANTHER" id="PTHR22891">
    <property type="entry name" value="EUKARYOTIC TRANSLATION INITIATION FACTOR 2C"/>
    <property type="match status" value="1"/>
</dbReference>
<evidence type="ECO:0000259" key="2">
    <source>
        <dbReference type="PROSITE" id="PS50822"/>
    </source>
</evidence>
<organism evidence="3 4">
    <name type="scientific">Caenorhabditis japonica</name>
    <dbReference type="NCBI Taxonomy" id="281687"/>
    <lineage>
        <taxon>Eukaryota</taxon>
        <taxon>Metazoa</taxon>
        <taxon>Ecdysozoa</taxon>
        <taxon>Nematoda</taxon>
        <taxon>Chromadorea</taxon>
        <taxon>Rhabditida</taxon>
        <taxon>Rhabditina</taxon>
        <taxon>Rhabditomorpha</taxon>
        <taxon>Rhabditoidea</taxon>
        <taxon>Rhabditidae</taxon>
        <taxon>Peloderinae</taxon>
        <taxon>Caenorhabditis</taxon>
    </lineage>
</organism>
<dbReference type="Pfam" id="PF02171">
    <property type="entry name" value="Piwi"/>
    <property type="match status" value="1"/>
</dbReference>
<keyword evidence="4" id="KW-1185">Reference proteome</keyword>
<dbReference type="EnsemblMetazoa" id="CJA05363.1">
    <property type="protein sequence ID" value="CJA05363.1"/>
    <property type="gene ID" value="WBGene00124567"/>
</dbReference>
<reference evidence="4" key="1">
    <citation type="submission" date="2010-08" db="EMBL/GenBank/DDBJ databases">
        <authorList>
            <consortium name="Caenorhabditis japonica Sequencing Consortium"/>
            <person name="Wilson R.K."/>
        </authorList>
    </citation>
    <scope>NUCLEOTIDE SEQUENCE [LARGE SCALE GENOMIC DNA]</scope>
    <source>
        <strain evidence="4">DF5081</strain>
    </source>
</reference>
<dbReference type="Gene3D" id="2.170.260.10">
    <property type="entry name" value="paz domain"/>
    <property type="match status" value="1"/>
</dbReference>
<dbReference type="InterPro" id="IPR012337">
    <property type="entry name" value="RNaseH-like_sf"/>
</dbReference>
<evidence type="ECO:0000313" key="3">
    <source>
        <dbReference type="EnsemblMetazoa" id="CJA05363.1"/>
    </source>
</evidence>